<dbReference type="PROSITE" id="PS50887">
    <property type="entry name" value="GGDEF"/>
    <property type="match status" value="1"/>
</dbReference>
<sequence length="368" mass="41837">MSIDASNASLTEQQVLQSRIAYLEKERDFIKSLYRDMPKMIHAISKGALFSTLLGEFKQKLQTQLVDAYCLFLVCEKDCQQWQVQYHDDTNQALQNGQGQLSHVPPALLTFAASPSRPMRFDDHIQTSMEWKNWSAFLETNGFETVSMASVSDGQDAIYLVLAFQKKGKSLENELMTLALDCYVSWLRAIFEREKADQLLLEDSHRDPKTGLLRRFSFENSFNIVLKDSRRHFLRAALFSLRLLSKGETDETELKELADAMKETVRDNDLVACFDEQELVMGIRIQQLDDAEVVATKLLTSLSSTAFENNRLVQGGIAIGIAFYPEHSSLDALYHAAHSAAETLNTMSGYRLEFHGKYYQSSADFYSI</sequence>
<evidence type="ECO:0000313" key="2">
    <source>
        <dbReference type="EMBL" id="MCB5161187.1"/>
    </source>
</evidence>
<dbReference type="AlphaFoldDB" id="A0A9X1LC70"/>
<dbReference type="InterPro" id="IPR029787">
    <property type="entry name" value="Nucleotide_cyclase"/>
</dbReference>
<keyword evidence="3" id="KW-1185">Reference proteome</keyword>
<proteinExistence type="predicted"/>
<dbReference type="Proteomes" id="UP001139095">
    <property type="component" value="Unassembled WGS sequence"/>
</dbReference>
<dbReference type="RefSeq" id="WP_226753567.1">
    <property type="nucleotide sequence ID" value="NZ_JAJATW010000004.1"/>
</dbReference>
<dbReference type="InterPro" id="IPR000160">
    <property type="entry name" value="GGDEF_dom"/>
</dbReference>
<dbReference type="SMART" id="SM00267">
    <property type="entry name" value="GGDEF"/>
    <property type="match status" value="1"/>
</dbReference>
<dbReference type="InterPro" id="IPR043128">
    <property type="entry name" value="Rev_trsase/Diguanyl_cyclase"/>
</dbReference>
<accession>A0A9X1LC70</accession>
<evidence type="ECO:0000259" key="1">
    <source>
        <dbReference type="PROSITE" id="PS50887"/>
    </source>
</evidence>
<protein>
    <submittedName>
        <fullName evidence="2">GGDEF domain-containing protein</fullName>
    </submittedName>
</protein>
<dbReference type="Pfam" id="PF00990">
    <property type="entry name" value="GGDEF"/>
    <property type="match status" value="1"/>
</dbReference>
<reference evidence="2" key="1">
    <citation type="submission" date="2021-10" db="EMBL/GenBank/DDBJ databases">
        <title>Marinomonas pontica sp. nov., isolated from the Black Sea.</title>
        <authorList>
            <person name="Zhao L.-H."/>
            <person name="Xue J.-H."/>
        </authorList>
    </citation>
    <scope>NUCLEOTIDE SEQUENCE</scope>
    <source>
        <strain evidence="2">E8</strain>
    </source>
</reference>
<comment type="caution">
    <text evidence="2">The sequence shown here is derived from an EMBL/GenBank/DDBJ whole genome shotgun (WGS) entry which is preliminary data.</text>
</comment>
<gene>
    <name evidence="2" type="ORF">LG368_04645</name>
</gene>
<name>A0A9X1LC70_9GAMM</name>
<organism evidence="2 3">
    <name type="scientific">Marinomonas algarum</name>
    <dbReference type="NCBI Taxonomy" id="2883105"/>
    <lineage>
        <taxon>Bacteria</taxon>
        <taxon>Pseudomonadati</taxon>
        <taxon>Pseudomonadota</taxon>
        <taxon>Gammaproteobacteria</taxon>
        <taxon>Oceanospirillales</taxon>
        <taxon>Oceanospirillaceae</taxon>
        <taxon>Marinomonas</taxon>
    </lineage>
</organism>
<feature type="domain" description="GGDEF" evidence="1">
    <location>
        <begin position="237"/>
        <end position="357"/>
    </location>
</feature>
<dbReference type="Gene3D" id="3.30.70.270">
    <property type="match status" value="1"/>
</dbReference>
<evidence type="ECO:0000313" key="3">
    <source>
        <dbReference type="Proteomes" id="UP001139095"/>
    </source>
</evidence>
<dbReference type="EMBL" id="JAJATW010000004">
    <property type="protein sequence ID" value="MCB5161187.1"/>
    <property type="molecule type" value="Genomic_DNA"/>
</dbReference>
<dbReference type="SUPFAM" id="SSF55073">
    <property type="entry name" value="Nucleotide cyclase"/>
    <property type="match status" value="1"/>
</dbReference>